<feature type="chain" id="PRO_5029814385" evidence="2">
    <location>
        <begin position="19"/>
        <end position="224"/>
    </location>
</feature>
<accession>A0A7I4Y168</accession>
<protein>
    <submittedName>
        <fullName evidence="4">Extensin-like</fullName>
    </submittedName>
</protein>
<evidence type="ECO:0000313" key="4">
    <source>
        <dbReference type="WBParaSite" id="HCON_00035670-00001"/>
    </source>
</evidence>
<dbReference type="OMA" id="TLAPHTF"/>
<evidence type="ECO:0000256" key="1">
    <source>
        <dbReference type="SAM" id="MobiDB-lite"/>
    </source>
</evidence>
<sequence>MVVFVQLLLLAFALSVYGVEEVPRATPIRSTAQREIRRAPVYKPAGAAPPRARGFRRTSTGVRRAPHTASSSPSPQKAKIVRPPLSVPVIPMPSMVPMNVQFVTLPPMMSIPTLPTFATIPMPTLPTLTMPPSFQRLMGITTAAPPRKSKHEPRKSKPEKFINEEEEREEERSLRPPMQSVEGSVESDSLKSLSPVSSRLPKFVNPRKMSVVSPETNADWIVPF</sequence>
<dbReference type="WBParaSite" id="HCON_00035670-00001">
    <property type="protein sequence ID" value="HCON_00035670-00001"/>
    <property type="gene ID" value="HCON_00035670"/>
</dbReference>
<feature type="region of interest" description="Disordered" evidence="1">
    <location>
        <begin position="143"/>
        <end position="199"/>
    </location>
</feature>
<feature type="compositionally biased region" description="Low complexity" evidence="1">
    <location>
        <begin position="190"/>
        <end position="199"/>
    </location>
</feature>
<keyword evidence="3" id="KW-1185">Reference proteome</keyword>
<dbReference type="OrthoDB" id="5848127at2759"/>
<feature type="signal peptide" evidence="2">
    <location>
        <begin position="1"/>
        <end position="18"/>
    </location>
</feature>
<evidence type="ECO:0000256" key="2">
    <source>
        <dbReference type="SAM" id="SignalP"/>
    </source>
</evidence>
<organism evidence="3 4">
    <name type="scientific">Haemonchus contortus</name>
    <name type="common">Barber pole worm</name>
    <dbReference type="NCBI Taxonomy" id="6289"/>
    <lineage>
        <taxon>Eukaryota</taxon>
        <taxon>Metazoa</taxon>
        <taxon>Ecdysozoa</taxon>
        <taxon>Nematoda</taxon>
        <taxon>Chromadorea</taxon>
        <taxon>Rhabditida</taxon>
        <taxon>Rhabditina</taxon>
        <taxon>Rhabditomorpha</taxon>
        <taxon>Strongyloidea</taxon>
        <taxon>Trichostrongylidae</taxon>
        <taxon>Haemonchus</taxon>
    </lineage>
</organism>
<feature type="region of interest" description="Disordered" evidence="1">
    <location>
        <begin position="45"/>
        <end position="80"/>
    </location>
</feature>
<keyword evidence="2" id="KW-0732">Signal</keyword>
<evidence type="ECO:0000313" key="3">
    <source>
        <dbReference type="Proteomes" id="UP000025227"/>
    </source>
</evidence>
<reference evidence="4" key="1">
    <citation type="submission" date="2020-12" db="UniProtKB">
        <authorList>
            <consortium name="WormBaseParasite"/>
        </authorList>
    </citation>
    <scope>IDENTIFICATION</scope>
    <source>
        <strain evidence="4">MHco3</strain>
    </source>
</reference>
<dbReference type="Proteomes" id="UP000025227">
    <property type="component" value="Unplaced"/>
</dbReference>
<dbReference type="AlphaFoldDB" id="A0A7I4Y168"/>
<proteinExistence type="predicted"/>
<name>A0A7I4Y168_HAECO</name>